<dbReference type="Proteomes" id="UP000031368">
    <property type="component" value="Plasmid pRgalR602c"/>
</dbReference>
<dbReference type="HOGENOM" id="CLU_2651950_0_0_5"/>
<evidence type="ECO:0000313" key="2">
    <source>
        <dbReference type="Proteomes" id="UP000031368"/>
    </source>
</evidence>
<proteinExistence type="predicted"/>
<gene>
    <name evidence="1" type="ORF">RGR602_PC01514</name>
</gene>
<reference evidence="1 2" key="1">
    <citation type="submission" date="2013-11" db="EMBL/GenBank/DDBJ databases">
        <title>Complete genome sequence of Rhizobium gallicum bv. gallicum R602.</title>
        <authorList>
            <person name="Bustos P."/>
            <person name="Santamaria R.I."/>
            <person name="Lozano L."/>
            <person name="Acosta J.L."/>
            <person name="Ormeno-Orrillo E."/>
            <person name="Rogel M.A."/>
            <person name="Romero D."/>
            <person name="Cevallos M.A."/>
            <person name="Martinez-Romero E."/>
            <person name="Gonzalez V."/>
        </authorList>
    </citation>
    <scope>NUCLEOTIDE SEQUENCE [LARGE SCALE GENOMIC DNA]</scope>
    <source>
        <strain evidence="1 2">R602</strain>
        <plasmid evidence="1 2">pRgalR602c</plasmid>
    </source>
</reference>
<organism evidence="1 2">
    <name type="scientific">Rhizobium gallicum bv. gallicum R602sp</name>
    <dbReference type="NCBI Taxonomy" id="1041138"/>
    <lineage>
        <taxon>Bacteria</taxon>
        <taxon>Pseudomonadati</taxon>
        <taxon>Pseudomonadota</taxon>
        <taxon>Alphaproteobacteria</taxon>
        <taxon>Hyphomicrobiales</taxon>
        <taxon>Rhizobiaceae</taxon>
        <taxon>Rhizobium/Agrobacterium group</taxon>
        <taxon>Rhizobium</taxon>
    </lineage>
</organism>
<sequence>MDFYRSPTYRARQCSKRHRLTSLSGIWTLTPAIARTWDAPRPFSLRLAKQLQPIAVLLFEKDVRASTGPLQRRVSI</sequence>
<name>A0A0B4XFM6_9HYPH</name>
<dbReference type="AlphaFoldDB" id="A0A0B4XFM6"/>
<geneLocation type="plasmid" evidence="1 2">
    <name>pRgalR602c</name>
</geneLocation>
<accession>A0A0B4XFM6</accession>
<evidence type="ECO:0000313" key="1">
    <source>
        <dbReference type="EMBL" id="AJD45540.1"/>
    </source>
</evidence>
<keyword evidence="2" id="KW-1185">Reference proteome</keyword>
<dbReference type="KEGG" id="rga:RGR602_PC01514"/>
<dbReference type="EMBL" id="CP006880">
    <property type="protein sequence ID" value="AJD45540.1"/>
    <property type="molecule type" value="Genomic_DNA"/>
</dbReference>
<protein>
    <submittedName>
        <fullName evidence="1">Uncharacterized protein</fullName>
    </submittedName>
</protein>
<keyword evidence="1" id="KW-0614">Plasmid</keyword>